<proteinExistence type="predicted"/>
<keyword evidence="2" id="KW-1185">Reference proteome</keyword>
<dbReference type="Proteomes" id="UP000049455">
    <property type="component" value="Unassembled WGS sequence"/>
</dbReference>
<evidence type="ECO:0008006" key="3">
    <source>
        <dbReference type="Google" id="ProtNLM"/>
    </source>
</evidence>
<dbReference type="AlphaFoldDB" id="A0A0M7BGL6"/>
<sequence length="95" mass="10113">MIDGCESVSGARIPLPKRFDMIAAETLRADVTGRTGDIILTADAVSVLTTPALQLLMALRDRQAARGDALYIGTPSDAFLACIRTLGVSLDRLHT</sequence>
<evidence type="ECO:0000313" key="1">
    <source>
        <dbReference type="EMBL" id="CUH40535.1"/>
    </source>
</evidence>
<reference evidence="1 2" key="1">
    <citation type="submission" date="2015-09" db="EMBL/GenBank/DDBJ databases">
        <authorList>
            <person name="Jackson K.R."/>
            <person name="Lunt B.L."/>
            <person name="Fisher J.N.B."/>
            <person name="Gardner A.V."/>
            <person name="Bailey M.E."/>
            <person name="Deus L.M."/>
            <person name="Earl A.S."/>
            <person name="Gibby P.D."/>
            <person name="Hartmann K.A."/>
            <person name="Liu J.E."/>
            <person name="Manci A.M."/>
            <person name="Nielsen D.A."/>
            <person name="Solomon M.B."/>
            <person name="Breakwell D.P."/>
            <person name="Burnett S.H."/>
            <person name="Grose J.H."/>
        </authorList>
    </citation>
    <scope>NUCLEOTIDE SEQUENCE [LARGE SCALE GENOMIC DNA]</scope>
    <source>
        <strain evidence="1 2">CECT 7799</strain>
    </source>
</reference>
<gene>
    <name evidence="1" type="ORF">JSE7799_03269</name>
</gene>
<name>A0A0M7BGL6_9RHOB</name>
<protein>
    <recommendedName>
        <fullName evidence="3">STAS domain-containing protein</fullName>
    </recommendedName>
</protein>
<organism evidence="1 2">
    <name type="scientific">Jannaschia seosinensis</name>
    <dbReference type="NCBI Taxonomy" id="313367"/>
    <lineage>
        <taxon>Bacteria</taxon>
        <taxon>Pseudomonadati</taxon>
        <taxon>Pseudomonadota</taxon>
        <taxon>Alphaproteobacteria</taxon>
        <taxon>Rhodobacterales</taxon>
        <taxon>Roseobacteraceae</taxon>
        <taxon>Jannaschia</taxon>
    </lineage>
</organism>
<dbReference type="OrthoDB" id="7280289at2"/>
<evidence type="ECO:0000313" key="2">
    <source>
        <dbReference type="Proteomes" id="UP000049455"/>
    </source>
</evidence>
<dbReference type="RefSeq" id="WP_055664560.1">
    <property type="nucleotide sequence ID" value="NZ_CYPR01000219.1"/>
</dbReference>
<dbReference type="STRING" id="313367.JSE7799_03269"/>
<dbReference type="EMBL" id="CYPR01000219">
    <property type="protein sequence ID" value="CUH40535.1"/>
    <property type="molecule type" value="Genomic_DNA"/>
</dbReference>
<accession>A0A0M7BGL6</accession>